<comment type="caution">
    <text evidence="1">The sequence shown here is derived from an EMBL/GenBank/DDBJ whole genome shotgun (WGS) entry which is preliminary data.</text>
</comment>
<dbReference type="Proteomes" id="UP000636800">
    <property type="component" value="Chromosome 5"/>
</dbReference>
<gene>
    <name evidence="1" type="ORF">HPP92_010572</name>
</gene>
<protein>
    <submittedName>
        <fullName evidence="1">Uncharacterized protein</fullName>
    </submittedName>
</protein>
<evidence type="ECO:0000313" key="2">
    <source>
        <dbReference type="Proteomes" id="UP000636800"/>
    </source>
</evidence>
<organism evidence="1 2">
    <name type="scientific">Vanilla planifolia</name>
    <name type="common">Vanilla</name>
    <dbReference type="NCBI Taxonomy" id="51239"/>
    <lineage>
        <taxon>Eukaryota</taxon>
        <taxon>Viridiplantae</taxon>
        <taxon>Streptophyta</taxon>
        <taxon>Embryophyta</taxon>
        <taxon>Tracheophyta</taxon>
        <taxon>Spermatophyta</taxon>
        <taxon>Magnoliopsida</taxon>
        <taxon>Liliopsida</taxon>
        <taxon>Asparagales</taxon>
        <taxon>Orchidaceae</taxon>
        <taxon>Vanilloideae</taxon>
        <taxon>Vanilleae</taxon>
        <taxon>Vanilla</taxon>
    </lineage>
</organism>
<dbReference type="EMBL" id="JADCNL010000005">
    <property type="protein sequence ID" value="KAG0479714.1"/>
    <property type="molecule type" value="Genomic_DNA"/>
</dbReference>
<dbReference type="OrthoDB" id="363185at2759"/>
<dbReference type="AlphaFoldDB" id="A0A835R0C8"/>
<evidence type="ECO:0000313" key="1">
    <source>
        <dbReference type="EMBL" id="KAG0479714.1"/>
    </source>
</evidence>
<name>A0A835R0C8_VANPL</name>
<sequence length="103" mass="12524">MNQKHQPLWKYVVHLRCTRCALVGNIRDDILYYRKELQNCPIEDDETRAFLMDMGIKALRRYFFLITFRSYLYCSSPKETRFSAWMEARPELGHLCENLRLER</sequence>
<accession>A0A835R0C8</accession>
<keyword evidence="2" id="KW-1185">Reference proteome</keyword>
<proteinExistence type="predicted"/>
<reference evidence="1 2" key="1">
    <citation type="journal article" date="2020" name="Nat. Food">
        <title>A phased Vanilla planifolia genome enables genetic improvement of flavour and production.</title>
        <authorList>
            <person name="Hasing T."/>
            <person name="Tang H."/>
            <person name="Brym M."/>
            <person name="Khazi F."/>
            <person name="Huang T."/>
            <person name="Chambers A.H."/>
        </authorList>
    </citation>
    <scope>NUCLEOTIDE SEQUENCE [LARGE SCALE GENOMIC DNA]</scope>
    <source>
        <tissue evidence="1">Leaf</tissue>
    </source>
</reference>